<keyword evidence="10" id="KW-1185">Reference proteome</keyword>
<evidence type="ECO:0000256" key="4">
    <source>
        <dbReference type="ARBA" id="ARBA00023242"/>
    </source>
</evidence>
<feature type="region of interest" description="Disordered" evidence="7">
    <location>
        <begin position="1"/>
        <end position="81"/>
    </location>
</feature>
<feature type="compositionally biased region" description="Basic and acidic residues" evidence="7">
    <location>
        <begin position="390"/>
        <end position="402"/>
    </location>
</feature>
<feature type="compositionally biased region" description="Basic and acidic residues" evidence="7">
    <location>
        <begin position="219"/>
        <end position="235"/>
    </location>
</feature>
<keyword evidence="5 6" id="KW-0131">Cell cycle</keyword>
<reference evidence="9" key="1">
    <citation type="submission" date="2022-11" db="UniProtKB">
        <authorList>
            <consortium name="EnsemblMetazoa"/>
        </authorList>
    </citation>
    <scope>IDENTIFICATION</scope>
</reference>
<evidence type="ECO:0000313" key="10">
    <source>
        <dbReference type="Proteomes" id="UP000887568"/>
    </source>
</evidence>
<feature type="compositionally biased region" description="Polar residues" evidence="7">
    <location>
        <begin position="302"/>
        <end position="315"/>
    </location>
</feature>
<feature type="compositionally biased region" description="Basic residues" evidence="7">
    <location>
        <begin position="68"/>
        <end position="79"/>
    </location>
</feature>
<dbReference type="InterPro" id="IPR012923">
    <property type="entry name" value="Csm3"/>
</dbReference>
<sequence length="453" mass="50759">MQSISLDMDEVHGAEDGYISDEEFPPLAGDLPPLSPTRSTAGHVGEDDNALGNWAGSDADKENQGDKKRPRRLVNRKPQPKLDAVRLCSDRGLPTLSKHFEQVKFKGKGHEVGDLNRLMSTMEHWAHRLFPKMPFDEVIERIEKLGKKRQVQTCIKKIRLDMPLMDEDYEEQEAEPEGSDALNGRGDDEVEMDAFSQSAAPPSQTMATAVADTSVSLSDEQKERMERNKRLAMERRKSKGPATPAGHQAPITADEIQDLEREHADEEDMENELWNDIAMFEADQRNIWKTSPAETAAKETDSVQTPASKETTGIANNPARPEDGQRLSQEIIDIDAQVLEEDTEIVQGEKEAGFEEVIDVDRGAEEEKTNVLRKDSKEVVDTDDEDMDEERGTLAEEKRDEIVETVDVDAENQGDKLDDEAKEDGEGNMSSDLVLKWDSESADESMIIQEPQE</sequence>
<evidence type="ECO:0000256" key="2">
    <source>
        <dbReference type="ARBA" id="ARBA00006075"/>
    </source>
</evidence>
<feature type="domain" description="Chromosome segregation in meiosis protein 3" evidence="8">
    <location>
        <begin position="81"/>
        <end position="162"/>
    </location>
</feature>
<accession>A0A914BM70</accession>
<feature type="compositionally biased region" description="Acidic residues" evidence="7">
    <location>
        <begin position="168"/>
        <end position="178"/>
    </location>
</feature>
<proteinExistence type="inferred from homology"/>
<dbReference type="OrthoDB" id="437078at2759"/>
<dbReference type="InterPro" id="IPR040038">
    <property type="entry name" value="TIPIN/Csm3/Swi3"/>
</dbReference>
<evidence type="ECO:0000259" key="8">
    <source>
        <dbReference type="Pfam" id="PF07962"/>
    </source>
</evidence>
<organism evidence="9 10">
    <name type="scientific">Patiria miniata</name>
    <name type="common">Bat star</name>
    <name type="synonym">Asterina miniata</name>
    <dbReference type="NCBI Taxonomy" id="46514"/>
    <lineage>
        <taxon>Eukaryota</taxon>
        <taxon>Metazoa</taxon>
        <taxon>Echinodermata</taxon>
        <taxon>Eleutherozoa</taxon>
        <taxon>Asterozoa</taxon>
        <taxon>Asteroidea</taxon>
        <taxon>Valvatacea</taxon>
        <taxon>Valvatida</taxon>
        <taxon>Asterinidae</taxon>
        <taxon>Patiria</taxon>
    </lineage>
</organism>
<evidence type="ECO:0000256" key="3">
    <source>
        <dbReference type="ARBA" id="ARBA00022763"/>
    </source>
</evidence>
<evidence type="ECO:0000313" key="9">
    <source>
        <dbReference type="EnsemblMetazoa" id="XP_038076851.1"/>
    </source>
</evidence>
<feature type="compositionally biased region" description="Acidic residues" evidence="7">
    <location>
        <begin position="403"/>
        <end position="423"/>
    </location>
</feature>
<protein>
    <recommendedName>
        <fullName evidence="6">TIMELESS-interacting protein</fullName>
    </recommendedName>
</protein>
<dbReference type="Proteomes" id="UP000887568">
    <property type="component" value="Unplaced"/>
</dbReference>
<comment type="function">
    <text evidence="6">Plays an important role in the control of DNA replication and the maintenance of replication fork stability.</text>
</comment>
<evidence type="ECO:0000256" key="7">
    <source>
        <dbReference type="SAM" id="MobiDB-lite"/>
    </source>
</evidence>
<dbReference type="GeneID" id="119744787"/>
<comment type="similarity">
    <text evidence="2 6">Belongs to the CSM3 family.</text>
</comment>
<feature type="compositionally biased region" description="Polar residues" evidence="7">
    <location>
        <begin position="195"/>
        <end position="218"/>
    </location>
</feature>
<dbReference type="GO" id="GO:0031298">
    <property type="term" value="C:replication fork protection complex"/>
    <property type="evidence" value="ECO:0007669"/>
    <property type="project" value="TreeGrafter"/>
</dbReference>
<dbReference type="PANTHER" id="PTHR13220">
    <property type="entry name" value="TIMELESS INTERACTING-RELATED"/>
    <property type="match status" value="1"/>
</dbReference>
<dbReference type="Pfam" id="PF07962">
    <property type="entry name" value="Swi3"/>
    <property type="match status" value="1"/>
</dbReference>
<feature type="region of interest" description="Disordered" evidence="7">
    <location>
        <begin position="168"/>
        <end position="187"/>
    </location>
</feature>
<feature type="region of interest" description="Disordered" evidence="7">
    <location>
        <begin position="293"/>
        <end position="326"/>
    </location>
</feature>
<dbReference type="GO" id="GO:0000076">
    <property type="term" value="P:DNA replication checkpoint signaling"/>
    <property type="evidence" value="ECO:0007669"/>
    <property type="project" value="UniProtKB-UniRule"/>
</dbReference>
<dbReference type="GO" id="GO:0031297">
    <property type="term" value="P:replication fork processing"/>
    <property type="evidence" value="ECO:0007669"/>
    <property type="project" value="UniProtKB-UniRule"/>
</dbReference>
<feature type="region of interest" description="Disordered" evidence="7">
    <location>
        <begin position="195"/>
        <end position="269"/>
    </location>
</feature>
<name>A0A914BM70_PATMI</name>
<dbReference type="AlphaFoldDB" id="A0A914BM70"/>
<feature type="compositionally biased region" description="Basic and acidic residues" evidence="7">
    <location>
        <begin position="58"/>
        <end position="67"/>
    </location>
</feature>
<feature type="compositionally biased region" description="Basic and acidic residues" evidence="7">
    <location>
        <begin position="347"/>
        <end position="380"/>
    </location>
</feature>
<feature type="region of interest" description="Disordered" evidence="7">
    <location>
        <begin position="344"/>
        <end position="453"/>
    </location>
</feature>
<dbReference type="GO" id="GO:0003677">
    <property type="term" value="F:DNA binding"/>
    <property type="evidence" value="ECO:0007669"/>
    <property type="project" value="TreeGrafter"/>
</dbReference>
<dbReference type="GO" id="GO:0006974">
    <property type="term" value="P:DNA damage response"/>
    <property type="evidence" value="ECO:0007669"/>
    <property type="project" value="UniProtKB-KW"/>
</dbReference>
<dbReference type="RefSeq" id="XP_038076851.1">
    <property type="nucleotide sequence ID" value="XM_038220923.1"/>
</dbReference>
<dbReference type="EnsemblMetazoa" id="XM_038220923.1">
    <property type="protein sequence ID" value="XP_038076851.1"/>
    <property type="gene ID" value="LOC119744787"/>
</dbReference>
<dbReference type="PANTHER" id="PTHR13220:SF11">
    <property type="entry name" value="TIMELESS-INTERACTING PROTEIN"/>
    <property type="match status" value="1"/>
</dbReference>
<evidence type="ECO:0000256" key="6">
    <source>
        <dbReference type="RuleBase" id="RU366049"/>
    </source>
</evidence>
<evidence type="ECO:0000256" key="1">
    <source>
        <dbReference type="ARBA" id="ARBA00004123"/>
    </source>
</evidence>
<comment type="subcellular location">
    <subcellularLocation>
        <location evidence="1 6">Nucleus</location>
    </subcellularLocation>
</comment>
<dbReference type="OMA" id="ENELWND"/>
<evidence type="ECO:0000256" key="5">
    <source>
        <dbReference type="ARBA" id="ARBA00023306"/>
    </source>
</evidence>
<keyword evidence="4 6" id="KW-0539">Nucleus</keyword>
<keyword evidence="3 6" id="KW-0227">DNA damage</keyword>
<dbReference type="GO" id="GO:0043111">
    <property type="term" value="P:replication fork arrest"/>
    <property type="evidence" value="ECO:0007669"/>
    <property type="project" value="TreeGrafter"/>
</dbReference>